<feature type="compositionally biased region" description="Basic and acidic residues" evidence="1">
    <location>
        <begin position="2216"/>
        <end position="2228"/>
    </location>
</feature>
<comment type="caution">
    <text evidence="2">The sequence shown here is derived from an EMBL/GenBank/DDBJ whole genome shotgun (WGS) entry which is preliminary data.</text>
</comment>
<reference evidence="3" key="2">
    <citation type="submission" date="2024-04" db="EMBL/GenBank/DDBJ databases">
        <authorList>
            <person name="Chen Y."/>
            <person name="Shah S."/>
            <person name="Dougan E. K."/>
            <person name="Thang M."/>
            <person name="Chan C."/>
        </authorList>
    </citation>
    <scope>NUCLEOTIDE SEQUENCE [LARGE SCALE GENOMIC DNA]</scope>
</reference>
<protein>
    <submittedName>
        <fullName evidence="4">Copia protein (Gag-int-pol protein) [Cleaved into: Copia VLP protein Copia protease ]</fullName>
    </submittedName>
</protein>
<evidence type="ECO:0000313" key="2">
    <source>
        <dbReference type="EMBL" id="CAI4002525.1"/>
    </source>
</evidence>
<dbReference type="EMBL" id="CAMXCT010003112">
    <property type="protein sequence ID" value="CAI4002525.1"/>
    <property type="molecule type" value="Genomic_DNA"/>
</dbReference>
<keyword evidence="5" id="KW-1185">Reference proteome</keyword>
<feature type="compositionally biased region" description="Polar residues" evidence="1">
    <location>
        <begin position="190"/>
        <end position="203"/>
    </location>
</feature>
<dbReference type="GO" id="GO:0003676">
    <property type="term" value="F:nucleic acid binding"/>
    <property type="evidence" value="ECO:0007669"/>
    <property type="project" value="InterPro"/>
</dbReference>
<feature type="compositionally biased region" description="Basic and acidic residues" evidence="1">
    <location>
        <begin position="2058"/>
        <end position="2077"/>
    </location>
</feature>
<dbReference type="EMBL" id="CAMXCT020003112">
    <property type="protein sequence ID" value="CAL1155900.1"/>
    <property type="molecule type" value="Genomic_DNA"/>
</dbReference>
<dbReference type="InterPro" id="IPR036397">
    <property type="entry name" value="RNaseH_sf"/>
</dbReference>
<feature type="region of interest" description="Disordered" evidence="1">
    <location>
        <begin position="184"/>
        <end position="223"/>
    </location>
</feature>
<dbReference type="OrthoDB" id="437812at2759"/>
<sequence>MAAERRASSLPPANPFWSDRTQADHELEQMRPVNLESWEAPVPHDDDDLDQSPRVPLPSGVSGHDREHGLQFQTPGDAKPAALTLDSEKPCVEEPEKLETEVTYEPLQHDQATGKRPERVWNRRGQCDEKMSSKAVPSCDENEKKESGLEKDLGDQVLQHFQQETVRLQSQNDSLIKEIQRLKEEKQRSELNVPSSWNASARQPTPPPRKSPQTRESQHVWMSPDTFRCTPNGTRIPSGPPPPSPPPLPAWPVDLQGYETCLEPPRKLRGVMGDVQYKIGGGVITPRENQNAITVGLIALHCMSLVKYVNMEVLVAEVTQWKEPRVINEGRDASLEAGDWIIQLEPLVGDLSKNATAWWRRVMAATTEKYSLWLYSDPLSAAELCAQLPDPLLMIRTLDGISKPVVDGSAQASFRIATFRMKHNLDVQPSLQNLWLFYDLLLAEGVNKGVVSAEDEVKGKGDGTSASNSNGVGGGKKPETNGAAVAVGSSELLSEATKLLKSLHLPSMKKITLQELGDPLMSPSNLMLLDSGATHSLRRARTWEEWDQAHQTVVALAQGSTSNLRLKHATCTLLSTPTDGSFGNGILPMGALAKIGYEIVWSGGDCRVRGPAGEKINVQVVNGCPMIECKKGMQLMEQLENDSQLSAARTAIVSAIMKQPDLMHQLQELDAETLFTVMIKKEFPDLPDAICRRVVPKMSEIDSEKLPWNRRLRRKMMKSKRVVLHLFSGPDEKTWKVLDDADTMVICVDKVLHPRSDVLNDHLMMFLLKLAMTGSVHAILGGPPCRSVSACRYADDGGPKPVRSEQEPYGLATLSQQQRDWVEDDIAMLFRMKLIYMVADHYRPSWCEQVIFALEQPQDPKEYRPQQDIDKHHYMSIWRTTAWKLFQAKYNLTLTSFQQGAFGHPKPKPTTFAHNLQGFEELEGAKAVYENPDHGWRDRPLEERIQESATWAQWAPGLKAALIEGLKRQFKRRDAGRCHIGAPGNAEEATWVVDEDGVDGDVEDGELPRFEADVEDQPCEEDDAATNRAKTAFDSWMKLVEEHKQVKVKTLTFAEVITSRATGHVLEGLAKIYAKIRSLALPVLRLHADRARELTSKAIQAWCHSRDIVATYTSGSDWKSNGRAENEIGIVKRHAKILMRAHNINEERWPILVKHAAERRLRWQLQQVGYPVPDLLPFYTKVLVKRKSWNQRYAAWRWERAPGRICGPDPWSSLTPGGYCVQLEDGTFLASTDVVVEQSELGEGLTLDLVVQERLQAPGEQQISEIPKRRLRFKQGVPQMARLELGSNSGEKVDVQAKCNSECDHVEVKRLLKMHQETAKVLSEECVLVDDLDPEQAACIPALAMLANQKFDLELQLRALDLEKKHKEEEENFLVTKTITTEQVYKEWDDWKLAMMSEYTSIVEEKKAVRQVKRCEAQRMATESNIKYEELPSKVVFTRKMGGKRKVRACICGNYENEVATATYAGGCDASQIRCLIRHAALEKWALYGTDIKCAFLNAERKDRTKLIAMSIPYIYVKLGLASHQDVWLVDAAMYGLVPVHVTGQTIEMKRDPVATCARKAIAEVWECAEPERATLEKPVSFCGFEIQQNSSERGGGFRLHQHSYEEELIKKWEVHQSSSQVDFKLPLPEEEAEFVKSENLDLVRRAQACTGALLWLATRTRPELSVGVAAMSRLCTKAPEITINLGLKMMSYLKRPSHGMIYADQPGPVHGARGQLSKPRCVRTVEAFSDISYASTKGYKSLQGQVYYYAGAPVMWNTSRQPFPTQSTAESELVSLCEALVGGRATAALIAAIRDEPPEKLVKRLWGDNAAAISLATGEGQGSWRTRHLRIRAAILRSALRHNEWDLGHLLGRELVADSFTKIVTGPAFEKALQDLCIASDELKAHGDGAGMRHDQMNAKIAMLLGATLLSGAAATSDEEGDDQLSWLWVVGLILMCVGAVYVSDKMVRSGMWLYRRLIGASGSQVDVMSKGRPPSPSISMLQWSSSSEDERERRAEMNAQRAAYAQQADVDELRAMVAQSRRIQEDPHNKMHGRTPEMYEDTSQLPRRRKKKAEKKQRDPEAEEAAVERAHRDLMNHLGNIGGGPFSRRRSSRSGSGGAAASFAPGSMEFGYGEPSYVAASSNQSALRSGSGVAASSNQSALRSGSGVAASSNQSALRSGSGFASSSNQSASRSGSGIASTSNQSAMPSGSGGAVVASVGDERRSEGSTNRWNEFQHEHSGRSWGSDKFRAEYWKYRATGQKPK</sequence>
<organism evidence="2">
    <name type="scientific">Cladocopium goreaui</name>
    <dbReference type="NCBI Taxonomy" id="2562237"/>
    <lineage>
        <taxon>Eukaryota</taxon>
        <taxon>Sar</taxon>
        <taxon>Alveolata</taxon>
        <taxon>Dinophyceae</taxon>
        <taxon>Suessiales</taxon>
        <taxon>Symbiodiniaceae</taxon>
        <taxon>Cladocopium</taxon>
    </lineage>
</organism>
<feature type="compositionally biased region" description="Basic and acidic residues" evidence="1">
    <location>
        <begin position="2024"/>
        <end position="2039"/>
    </location>
</feature>
<dbReference type="InterPro" id="IPR012337">
    <property type="entry name" value="RNaseH-like_sf"/>
</dbReference>
<feature type="compositionally biased region" description="Basic and acidic residues" evidence="1">
    <location>
        <begin position="141"/>
        <end position="154"/>
    </location>
</feature>
<feature type="region of interest" description="Disordered" evidence="1">
    <location>
        <begin position="455"/>
        <end position="481"/>
    </location>
</feature>
<proteinExistence type="predicted"/>
<feature type="compositionally biased region" description="Polar residues" evidence="1">
    <location>
        <begin position="2180"/>
        <end position="2190"/>
    </location>
</feature>
<keyword evidence="4" id="KW-0645">Protease</keyword>
<reference evidence="2" key="1">
    <citation type="submission" date="2022-10" db="EMBL/GenBank/DDBJ databases">
        <authorList>
            <person name="Chen Y."/>
            <person name="Dougan E. K."/>
            <person name="Chan C."/>
            <person name="Rhodes N."/>
            <person name="Thang M."/>
        </authorList>
    </citation>
    <scope>NUCLEOTIDE SEQUENCE</scope>
</reference>
<name>A0A9P1D3C8_9DINO</name>
<dbReference type="EMBL" id="CAMXCT030003112">
    <property type="protein sequence ID" value="CAL4789837.1"/>
    <property type="molecule type" value="Genomic_DNA"/>
</dbReference>
<dbReference type="GO" id="GO:0008233">
    <property type="term" value="F:peptidase activity"/>
    <property type="evidence" value="ECO:0007669"/>
    <property type="project" value="UniProtKB-KW"/>
</dbReference>
<feature type="compositionally biased region" description="Low complexity" evidence="1">
    <location>
        <begin position="2157"/>
        <end position="2179"/>
    </location>
</feature>
<feature type="compositionally biased region" description="Basic and acidic residues" evidence="1">
    <location>
        <begin position="86"/>
        <end position="100"/>
    </location>
</feature>
<dbReference type="SUPFAM" id="SSF53098">
    <property type="entry name" value="Ribonuclease H-like"/>
    <property type="match status" value="1"/>
</dbReference>
<dbReference type="CDD" id="cd09272">
    <property type="entry name" value="RNase_HI_RT_Ty1"/>
    <property type="match status" value="1"/>
</dbReference>
<feature type="compositionally biased region" description="Polar residues" evidence="1">
    <location>
        <begin position="2146"/>
        <end position="2156"/>
    </location>
</feature>
<evidence type="ECO:0000313" key="4">
    <source>
        <dbReference type="EMBL" id="CAL4789837.1"/>
    </source>
</evidence>
<feature type="compositionally biased region" description="Basic and acidic residues" evidence="1">
    <location>
        <begin position="112"/>
        <end position="132"/>
    </location>
</feature>
<feature type="region of interest" description="Disordered" evidence="1">
    <location>
        <begin position="1"/>
        <end position="156"/>
    </location>
</feature>
<dbReference type="Gene3D" id="3.30.420.10">
    <property type="entry name" value="Ribonuclease H-like superfamily/Ribonuclease H"/>
    <property type="match status" value="1"/>
</dbReference>
<accession>A0A9P1D3C8</accession>
<feature type="region of interest" description="Disordered" evidence="1">
    <location>
        <begin position="2022"/>
        <end position="2106"/>
    </location>
</feature>
<gene>
    <name evidence="2" type="ORF">C1SCF055_LOCUS28472</name>
</gene>
<feature type="region of interest" description="Disordered" evidence="1">
    <location>
        <begin position="1967"/>
        <end position="2008"/>
    </location>
</feature>
<evidence type="ECO:0000313" key="3">
    <source>
        <dbReference type="EMBL" id="CAL1155900.1"/>
    </source>
</evidence>
<keyword evidence="4" id="KW-0378">Hydrolase</keyword>
<dbReference type="GO" id="GO:0006508">
    <property type="term" value="P:proteolysis"/>
    <property type="evidence" value="ECO:0007669"/>
    <property type="project" value="UniProtKB-KW"/>
</dbReference>
<feature type="compositionally biased region" description="Basic residues" evidence="1">
    <location>
        <begin position="2048"/>
        <end position="2057"/>
    </location>
</feature>
<evidence type="ECO:0000256" key="1">
    <source>
        <dbReference type="SAM" id="MobiDB-lite"/>
    </source>
</evidence>
<feature type="region of interest" description="Disordered" evidence="1">
    <location>
        <begin position="2146"/>
        <end position="2228"/>
    </location>
</feature>
<evidence type="ECO:0000313" key="5">
    <source>
        <dbReference type="Proteomes" id="UP001152797"/>
    </source>
</evidence>
<dbReference type="Proteomes" id="UP001152797">
    <property type="component" value="Unassembled WGS sequence"/>
</dbReference>